<evidence type="ECO:0000313" key="1">
    <source>
        <dbReference type="EMBL" id="RIB12587.1"/>
    </source>
</evidence>
<dbReference type="OrthoDB" id="2491353at2759"/>
<dbReference type="Proteomes" id="UP000266673">
    <property type="component" value="Unassembled WGS sequence"/>
</dbReference>
<keyword evidence="2" id="KW-1185">Reference proteome</keyword>
<dbReference type="AlphaFoldDB" id="A0A397UTU7"/>
<comment type="caution">
    <text evidence="1">The sequence shown here is derived from an EMBL/GenBank/DDBJ whole genome shotgun (WGS) entry which is preliminary data.</text>
</comment>
<organism evidence="1 2">
    <name type="scientific">Gigaspora rosea</name>
    <dbReference type="NCBI Taxonomy" id="44941"/>
    <lineage>
        <taxon>Eukaryota</taxon>
        <taxon>Fungi</taxon>
        <taxon>Fungi incertae sedis</taxon>
        <taxon>Mucoromycota</taxon>
        <taxon>Glomeromycotina</taxon>
        <taxon>Glomeromycetes</taxon>
        <taxon>Diversisporales</taxon>
        <taxon>Gigasporaceae</taxon>
        <taxon>Gigaspora</taxon>
    </lineage>
</organism>
<gene>
    <name evidence="1" type="ORF">C2G38_2200213</name>
</gene>
<evidence type="ECO:0000313" key="2">
    <source>
        <dbReference type="Proteomes" id="UP000266673"/>
    </source>
</evidence>
<proteinExistence type="predicted"/>
<protein>
    <submittedName>
        <fullName evidence="1">Uncharacterized protein</fullName>
    </submittedName>
</protein>
<sequence length="218" mass="23847">MAQGKKKNMAIYIAEETAPANVSNSTASSPAMPQINSSKIDFNTRAYIDSACQASANAIVDSIKSYIDQNMRDPKKSKVPMTTPRHNHDYNPATTAGSSTVNQEPIQPQQGNCPLTPILNNLIISAAKLPTEKNTASTNEAQGTFLHNKPIKIKATMHNTTLISLQNKLPQSNTNSLNFFDDQLSLDKQAAAILNIDTLVKKSYEAIIKRYENLAKDN</sequence>
<reference evidence="1 2" key="1">
    <citation type="submission" date="2018-06" db="EMBL/GenBank/DDBJ databases">
        <title>Comparative genomics reveals the genomic features of Rhizophagus irregularis, R. cerebriforme, R. diaphanum and Gigaspora rosea, and their symbiotic lifestyle signature.</title>
        <authorList>
            <person name="Morin E."/>
            <person name="San Clemente H."/>
            <person name="Chen E.C.H."/>
            <person name="De La Providencia I."/>
            <person name="Hainaut M."/>
            <person name="Kuo A."/>
            <person name="Kohler A."/>
            <person name="Murat C."/>
            <person name="Tang N."/>
            <person name="Roy S."/>
            <person name="Loubradou J."/>
            <person name="Henrissat B."/>
            <person name="Grigoriev I.V."/>
            <person name="Corradi N."/>
            <person name="Roux C."/>
            <person name="Martin F.M."/>
        </authorList>
    </citation>
    <scope>NUCLEOTIDE SEQUENCE [LARGE SCALE GENOMIC DNA]</scope>
    <source>
        <strain evidence="1 2">DAOM 194757</strain>
    </source>
</reference>
<accession>A0A397UTU7</accession>
<dbReference type="EMBL" id="QKWP01001008">
    <property type="protein sequence ID" value="RIB12587.1"/>
    <property type="molecule type" value="Genomic_DNA"/>
</dbReference>
<name>A0A397UTU7_9GLOM</name>